<dbReference type="RefSeq" id="WP_077926589.1">
    <property type="nucleotide sequence ID" value="NZ_BAABKE010000007.1"/>
</dbReference>
<proteinExistence type="predicted"/>
<evidence type="ECO:0000313" key="2">
    <source>
        <dbReference type="EMBL" id="GAA5102717.1"/>
    </source>
</evidence>
<dbReference type="Pfam" id="PF04233">
    <property type="entry name" value="Phage_Mu_F"/>
    <property type="match status" value="1"/>
</dbReference>
<gene>
    <name evidence="2" type="ORF">GCM10023338_20370</name>
</gene>
<organism evidence="2 3">
    <name type="scientific">Wohlfahrtiimonas larvae</name>
    <dbReference type="NCBI Taxonomy" id="1157986"/>
    <lineage>
        <taxon>Bacteria</taxon>
        <taxon>Pseudomonadati</taxon>
        <taxon>Pseudomonadota</taxon>
        <taxon>Gammaproteobacteria</taxon>
        <taxon>Cardiobacteriales</taxon>
        <taxon>Ignatzschineriaceae</taxon>
        <taxon>Wohlfahrtiimonas</taxon>
    </lineage>
</organism>
<evidence type="ECO:0000313" key="3">
    <source>
        <dbReference type="Proteomes" id="UP001500631"/>
    </source>
</evidence>
<reference evidence="3" key="1">
    <citation type="journal article" date="2019" name="Int. J. Syst. Evol. Microbiol.">
        <title>The Global Catalogue of Microorganisms (GCM) 10K type strain sequencing project: providing services to taxonomists for standard genome sequencing and annotation.</title>
        <authorList>
            <consortium name="The Broad Institute Genomics Platform"/>
            <consortium name="The Broad Institute Genome Sequencing Center for Infectious Disease"/>
            <person name="Wu L."/>
            <person name="Ma J."/>
        </authorList>
    </citation>
    <scope>NUCLEOTIDE SEQUENCE [LARGE SCALE GENOMIC DNA]</scope>
    <source>
        <strain evidence="3">JCM 18424</strain>
    </source>
</reference>
<dbReference type="InterPro" id="IPR006528">
    <property type="entry name" value="Phage_head_morphogenesis_dom"/>
</dbReference>
<dbReference type="Proteomes" id="UP001500631">
    <property type="component" value="Unassembled WGS sequence"/>
</dbReference>
<feature type="domain" description="Phage head morphogenesis" evidence="1">
    <location>
        <begin position="61"/>
        <end position="185"/>
    </location>
</feature>
<dbReference type="NCBIfam" id="TIGR01641">
    <property type="entry name" value="phageSPP1_gp7"/>
    <property type="match status" value="1"/>
</dbReference>
<protein>
    <submittedName>
        <fullName evidence="2">Phage head morphogenesis protein</fullName>
    </submittedName>
</protein>
<name>A0ABP9MXX2_9GAMM</name>
<dbReference type="EMBL" id="BAABKE010000007">
    <property type="protein sequence ID" value="GAA5102717.1"/>
    <property type="molecule type" value="Genomic_DNA"/>
</dbReference>
<keyword evidence="3" id="KW-1185">Reference proteome</keyword>
<accession>A0ABP9MXX2</accession>
<evidence type="ECO:0000259" key="1">
    <source>
        <dbReference type="Pfam" id="PF04233"/>
    </source>
</evidence>
<sequence length="416" mass="48192">MSNNSVDLGFALNLPNDRAIDYLSNKQVVPANRFKELGESAHARAFTVANINHLGLLSDMKKSMDESMRQGEPFEAWRDRLEIRAQKRGWLSNGEFFNPDGGEVIKPYRLKTIFNTNTSSAFHASRYQSQMDNAIDFPYLELVAVGDAATRPSHLALSGTVKRIDDPFWQSYYPPLGYNCRCIVISRSDYYIKKRGIEIDEVTKVERDDDGDPYVERDGIEVRPDKGFEYNSARHGYRPDLDDYDPVLANQFCERDMASPEFNLQYQRLEREYKRERKKARLDSKQKFKDDVLVSIRRKARHNLYFSAGVITHNLPIPKRTVWLSDDTIVKQFNSRLGDAKINVAFYTQLPGIVSQPDYILEGRNRYYFIKQTVSGWIRSVVKVSSNDEIFLESSHYIDEKTLKSDLKKYTVIKKP</sequence>
<comment type="caution">
    <text evidence="2">The sequence shown here is derived from an EMBL/GenBank/DDBJ whole genome shotgun (WGS) entry which is preliminary data.</text>
</comment>